<gene>
    <name evidence="6" type="primary">Aste57867_3734</name>
    <name evidence="5" type="ORF">As57867_003723</name>
    <name evidence="6" type="ORF">ASTE57867_3734</name>
</gene>
<feature type="region of interest" description="Disordered" evidence="2">
    <location>
        <begin position="403"/>
        <end position="429"/>
    </location>
</feature>
<evidence type="ECO:0000256" key="1">
    <source>
        <dbReference type="ARBA" id="ARBA00022729"/>
    </source>
</evidence>
<evidence type="ECO:0000313" key="5">
    <source>
        <dbReference type="EMBL" id="KAF0714718.1"/>
    </source>
</evidence>
<dbReference type="PROSITE" id="PS51164">
    <property type="entry name" value="CBM1_2"/>
    <property type="match status" value="1"/>
</dbReference>
<dbReference type="GO" id="GO:0005576">
    <property type="term" value="C:extracellular region"/>
    <property type="evidence" value="ECO:0007669"/>
    <property type="project" value="InterPro"/>
</dbReference>
<dbReference type="Proteomes" id="UP000332933">
    <property type="component" value="Unassembled WGS sequence"/>
</dbReference>
<reference evidence="6 7" key="1">
    <citation type="submission" date="2019-03" db="EMBL/GenBank/DDBJ databases">
        <authorList>
            <person name="Gaulin E."/>
            <person name="Dumas B."/>
        </authorList>
    </citation>
    <scope>NUCLEOTIDE SEQUENCE [LARGE SCALE GENOMIC DNA]</scope>
    <source>
        <strain evidence="6">CBS 568.67</strain>
    </source>
</reference>
<dbReference type="EMBL" id="CAADRA010000724">
    <property type="protein sequence ID" value="VFT80887.1"/>
    <property type="molecule type" value="Genomic_DNA"/>
</dbReference>
<dbReference type="GO" id="GO:0030248">
    <property type="term" value="F:cellulose binding"/>
    <property type="evidence" value="ECO:0007669"/>
    <property type="project" value="InterPro"/>
</dbReference>
<evidence type="ECO:0000259" key="4">
    <source>
        <dbReference type="PROSITE" id="PS51164"/>
    </source>
</evidence>
<dbReference type="Gene3D" id="3.40.33.10">
    <property type="entry name" value="CAP"/>
    <property type="match status" value="2"/>
</dbReference>
<feature type="domain" description="CBM1" evidence="4">
    <location>
        <begin position="481"/>
        <end position="517"/>
    </location>
</feature>
<dbReference type="InterPro" id="IPR035940">
    <property type="entry name" value="CAP_sf"/>
</dbReference>
<sequence>MKLTLALAAMAAVVVIAQPTVKDQVASQTNKIRAAHGLPPVTYNDVAAIEMQKWADSCPGFKHGGPSGWQNLASNTPCGGTNQPNCMALEGAAWLWYDQEETLWDYAANKCTKDWATCGHFSNMMSPSVTSIACGWSACANGNYVWCNYNTPVGNPVVPRNVVLPKSDLKTSLTKVVVVQPTTLAPALLPTKIPAPITTQSPTTPVVTIAPTATPWPTKIPRPSTTNAIPDVYYGMKEQLVDQTNKIRAAHDLTPVTWDAQAAVGMQTWADSCPGFKHGGPSGWQNLASNIPCGGASQPDCGSLVGAAWLWYDQEETLWDYAANKCTKDWTTCGHFSNMMSPSVKSIACGWSTCANGNYVWCNYDTPVENPVVSRIAGISKTDLKTKLLQVVATSSPTLAMTPVPTTVAPTTAPTAAPTTAPTSTPTSVPIAVPTVSPTGAPSAAPTTASTAAPTVVPSAAPTVAPAAAPTVAPTITPVAVQVPLYGQCGGAHWTGSTVCVEGAVCVLFDTFYSECQPSNA</sequence>
<feature type="chain" id="PRO_5033436671" evidence="3">
    <location>
        <begin position="18"/>
        <end position="521"/>
    </location>
</feature>
<dbReference type="PANTHER" id="PTHR10334">
    <property type="entry name" value="CYSTEINE-RICH SECRETORY PROTEIN-RELATED"/>
    <property type="match status" value="1"/>
</dbReference>
<organism evidence="6 7">
    <name type="scientific">Aphanomyces stellatus</name>
    <dbReference type="NCBI Taxonomy" id="120398"/>
    <lineage>
        <taxon>Eukaryota</taxon>
        <taxon>Sar</taxon>
        <taxon>Stramenopiles</taxon>
        <taxon>Oomycota</taxon>
        <taxon>Saprolegniomycetes</taxon>
        <taxon>Saprolegniales</taxon>
        <taxon>Verrucalvaceae</taxon>
        <taxon>Aphanomyces</taxon>
    </lineage>
</organism>
<dbReference type="SUPFAM" id="SSF55797">
    <property type="entry name" value="PR-1-like"/>
    <property type="match status" value="2"/>
</dbReference>
<evidence type="ECO:0000256" key="2">
    <source>
        <dbReference type="SAM" id="MobiDB-lite"/>
    </source>
</evidence>
<dbReference type="InterPro" id="IPR035971">
    <property type="entry name" value="CBD_sf"/>
</dbReference>
<dbReference type="InterPro" id="IPR000254">
    <property type="entry name" value="CBD"/>
</dbReference>
<evidence type="ECO:0000256" key="3">
    <source>
        <dbReference type="SAM" id="SignalP"/>
    </source>
</evidence>
<keyword evidence="7" id="KW-1185">Reference proteome</keyword>
<dbReference type="SMART" id="SM00236">
    <property type="entry name" value="fCBD"/>
    <property type="match status" value="1"/>
</dbReference>
<dbReference type="OrthoDB" id="337038at2759"/>
<accession>A0A485KB60</accession>
<evidence type="ECO:0000313" key="7">
    <source>
        <dbReference type="Proteomes" id="UP000332933"/>
    </source>
</evidence>
<dbReference type="AlphaFoldDB" id="A0A485KB60"/>
<protein>
    <submittedName>
        <fullName evidence="6">Aste57867_3734 protein</fullName>
    </submittedName>
</protein>
<dbReference type="Pfam" id="PF00734">
    <property type="entry name" value="CBM_1"/>
    <property type="match status" value="1"/>
</dbReference>
<reference evidence="5" key="2">
    <citation type="submission" date="2019-06" db="EMBL/GenBank/DDBJ databases">
        <title>Genomics analysis of Aphanomyces spp. identifies a new class of oomycete effector associated with host adaptation.</title>
        <authorList>
            <person name="Gaulin E."/>
        </authorList>
    </citation>
    <scope>NUCLEOTIDE SEQUENCE</scope>
    <source>
        <strain evidence="5">CBS 578.67</strain>
    </source>
</reference>
<feature type="signal peptide" evidence="3">
    <location>
        <begin position="1"/>
        <end position="17"/>
    </location>
</feature>
<dbReference type="EMBL" id="VJMH01000724">
    <property type="protein sequence ID" value="KAF0714718.1"/>
    <property type="molecule type" value="Genomic_DNA"/>
</dbReference>
<proteinExistence type="predicted"/>
<dbReference type="InterPro" id="IPR001283">
    <property type="entry name" value="CRISP-related"/>
</dbReference>
<dbReference type="InterPro" id="IPR014044">
    <property type="entry name" value="CAP_dom"/>
</dbReference>
<dbReference type="SMART" id="SM00198">
    <property type="entry name" value="SCP"/>
    <property type="match status" value="2"/>
</dbReference>
<evidence type="ECO:0000313" key="6">
    <source>
        <dbReference type="EMBL" id="VFT80887.1"/>
    </source>
</evidence>
<dbReference type="SUPFAM" id="SSF57180">
    <property type="entry name" value="Cellulose-binding domain"/>
    <property type="match status" value="1"/>
</dbReference>
<dbReference type="Pfam" id="PF00188">
    <property type="entry name" value="CAP"/>
    <property type="match status" value="2"/>
</dbReference>
<dbReference type="GO" id="GO:0005975">
    <property type="term" value="P:carbohydrate metabolic process"/>
    <property type="evidence" value="ECO:0007669"/>
    <property type="project" value="InterPro"/>
</dbReference>
<keyword evidence="1 3" id="KW-0732">Signal</keyword>
<name>A0A485KB60_9STRA</name>